<accession>A0A6N3ZZ36</accession>
<dbReference type="Proteomes" id="UP000181728">
    <property type="component" value="Unassembled WGS sequence"/>
</dbReference>
<reference evidence="1 2" key="1">
    <citation type="journal article" date="2016" name="BMC Genomics">
        <title>Consensus pan-genome assembly of the specialised wine bacterium Oenococcus oeni.</title>
        <authorList>
            <person name="Sternes P.R."/>
            <person name="Borneman A.R."/>
        </authorList>
    </citation>
    <scope>NUCLEOTIDE SEQUENCE [LARGE SCALE GENOMIC DNA]</scope>
    <source>
        <strain evidence="1 2">AWRIB661</strain>
    </source>
</reference>
<sequence length="62" mass="7307">MMAKNYRKMIKDSGIKMYEVAHEAHTNPSNLSVWLRYPEDLNDIQKERLENALQKLNIESSN</sequence>
<dbReference type="AlphaFoldDB" id="A0A6N3ZZ36"/>
<protein>
    <recommendedName>
        <fullName evidence="3">Transcriptional regulator</fullName>
    </recommendedName>
</protein>
<comment type="caution">
    <text evidence="1">The sequence shown here is derived from an EMBL/GenBank/DDBJ whole genome shotgun (WGS) entry which is preliminary data.</text>
</comment>
<dbReference type="EMBL" id="MLOK01000062">
    <property type="protein sequence ID" value="OIM20347.1"/>
    <property type="molecule type" value="Genomic_DNA"/>
</dbReference>
<proteinExistence type="predicted"/>
<evidence type="ECO:0000313" key="2">
    <source>
        <dbReference type="Proteomes" id="UP000181728"/>
    </source>
</evidence>
<organism evidence="1 2">
    <name type="scientific">Oenococcus oeni</name>
    <name type="common">Leuconostoc oenos</name>
    <dbReference type="NCBI Taxonomy" id="1247"/>
    <lineage>
        <taxon>Bacteria</taxon>
        <taxon>Bacillati</taxon>
        <taxon>Bacillota</taxon>
        <taxon>Bacilli</taxon>
        <taxon>Lactobacillales</taxon>
        <taxon>Lactobacillaceae</taxon>
        <taxon>Oenococcus</taxon>
    </lineage>
</organism>
<evidence type="ECO:0000313" key="1">
    <source>
        <dbReference type="EMBL" id="OIM20347.1"/>
    </source>
</evidence>
<evidence type="ECO:0008006" key="3">
    <source>
        <dbReference type="Google" id="ProtNLM"/>
    </source>
</evidence>
<gene>
    <name evidence="1" type="ORF">ATX59_09385</name>
</gene>
<name>A0A6N3ZZ36_OENOE</name>